<evidence type="ECO:0000256" key="1">
    <source>
        <dbReference type="ARBA" id="ARBA00010617"/>
    </source>
</evidence>
<evidence type="ECO:0000313" key="2">
    <source>
        <dbReference type="EMBL" id="QXN92942.1"/>
    </source>
</evidence>
<name>A0ABX8RVP1_NOCIO</name>
<gene>
    <name evidence="2" type="ORF">KV110_07480</name>
</gene>
<organism evidence="2 3">
    <name type="scientific">Nocardia iowensis</name>
    <dbReference type="NCBI Taxonomy" id="204891"/>
    <lineage>
        <taxon>Bacteria</taxon>
        <taxon>Bacillati</taxon>
        <taxon>Actinomycetota</taxon>
        <taxon>Actinomycetes</taxon>
        <taxon>Mycobacteriales</taxon>
        <taxon>Nocardiaceae</taxon>
        <taxon>Nocardia</taxon>
    </lineage>
</organism>
<sequence>MIAGYDEVSALLADPQLSLDKRHACDGYTGFALPPALDRNLLNMDGDQHNRIRKLAAPAFSRRSVDDLRAAIGRIAGAVFDSLSEKDGETVDLLDELCVPVPALVLGELLGVPADLYPHLRDAAAAMFTVDTSSAESRQRLKAAIDWLTTTFADLVAAKRADPGDDLLSGWVRARDDEAALTEDELVSLAFLMMLAGLENAVHMCGNIIAALLDSGDAAAAVAAWQSRRGELMEQANPSPFAIRRFPIADLTVGATTIPKGDTVLLSLIGADSDPARNGRRSLMFGRGPHYCLGAQAASLIVDAVVPELFTRHPRARLAIPAAELTYRASWRSHGLVALPAILAP</sequence>
<dbReference type="PANTHER" id="PTHR46696">
    <property type="entry name" value="P450, PUTATIVE (EUROFUNG)-RELATED"/>
    <property type="match status" value="1"/>
</dbReference>
<comment type="similarity">
    <text evidence="1">Belongs to the cytochrome P450 family.</text>
</comment>
<dbReference type="RefSeq" id="WP_218474588.1">
    <property type="nucleotide sequence ID" value="NZ_BAABJN010000001.1"/>
</dbReference>
<keyword evidence="3" id="KW-1185">Reference proteome</keyword>
<accession>A0ABX8RVP1</accession>
<reference evidence="2 3" key="1">
    <citation type="submission" date="2021-07" db="EMBL/GenBank/DDBJ databases">
        <title>Whole Genome Sequence of Nocardia Iowensis.</title>
        <authorList>
            <person name="Lamm A."/>
            <person name="Collins-Fairclough A.M."/>
            <person name="Bunk B."/>
            <person name="Sproer C."/>
        </authorList>
    </citation>
    <scope>NUCLEOTIDE SEQUENCE [LARGE SCALE GENOMIC DNA]</scope>
    <source>
        <strain evidence="2 3">NRRL 5646</strain>
    </source>
</reference>
<dbReference type="InterPro" id="IPR017972">
    <property type="entry name" value="Cyt_P450_CS"/>
</dbReference>
<dbReference type="EMBL" id="CP078145">
    <property type="protein sequence ID" value="QXN92942.1"/>
    <property type="molecule type" value="Genomic_DNA"/>
</dbReference>
<dbReference type="PROSITE" id="PS00086">
    <property type="entry name" value="CYTOCHROME_P450"/>
    <property type="match status" value="1"/>
</dbReference>
<dbReference type="PANTHER" id="PTHR46696:SF1">
    <property type="entry name" value="CYTOCHROME P450 YJIB-RELATED"/>
    <property type="match status" value="1"/>
</dbReference>
<proteinExistence type="inferred from homology"/>
<evidence type="ECO:0000313" key="3">
    <source>
        <dbReference type="Proteomes" id="UP000694257"/>
    </source>
</evidence>
<protein>
    <submittedName>
        <fullName evidence="2">Cytochrome P450</fullName>
    </submittedName>
</protein>
<dbReference type="Proteomes" id="UP000694257">
    <property type="component" value="Chromosome"/>
</dbReference>